<dbReference type="Pfam" id="PF20148">
    <property type="entry name" value="DUF6531"/>
    <property type="match status" value="1"/>
</dbReference>
<protein>
    <recommendedName>
        <fullName evidence="2">DUF6531 domain-containing protein</fullName>
    </recommendedName>
</protein>
<evidence type="ECO:0000259" key="2">
    <source>
        <dbReference type="Pfam" id="PF20148"/>
    </source>
</evidence>
<comment type="caution">
    <text evidence="3">The sequence shown here is derived from an EMBL/GenBank/DDBJ whole genome shotgun (WGS) entry which is preliminary data.</text>
</comment>
<gene>
    <name evidence="3" type="ORF">Apa02nite_049050</name>
</gene>
<feature type="compositionally biased region" description="Polar residues" evidence="1">
    <location>
        <begin position="187"/>
        <end position="198"/>
    </location>
</feature>
<dbReference type="EMBL" id="BOMS01000073">
    <property type="protein sequence ID" value="GIE68797.1"/>
    <property type="molecule type" value="Genomic_DNA"/>
</dbReference>
<dbReference type="RefSeq" id="WP_203827055.1">
    <property type="nucleotide sequence ID" value="NZ_BAAATY010000048.1"/>
</dbReference>
<feature type="domain" description="DUF6531" evidence="2">
    <location>
        <begin position="130"/>
        <end position="171"/>
    </location>
</feature>
<evidence type="ECO:0000256" key="1">
    <source>
        <dbReference type="SAM" id="MobiDB-lite"/>
    </source>
</evidence>
<organism evidence="3 4">
    <name type="scientific">Actinoplanes palleronii</name>
    <dbReference type="NCBI Taxonomy" id="113570"/>
    <lineage>
        <taxon>Bacteria</taxon>
        <taxon>Bacillati</taxon>
        <taxon>Actinomycetota</taxon>
        <taxon>Actinomycetes</taxon>
        <taxon>Micromonosporales</taxon>
        <taxon>Micromonosporaceae</taxon>
        <taxon>Actinoplanes</taxon>
    </lineage>
</organism>
<evidence type="ECO:0000313" key="4">
    <source>
        <dbReference type="Proteomes" id="UP000624709"/>
    </source>
</evidence>
<dbReference type="Proteomes" id="UP000624709">
    <property type="component" value="Unassembled WGS sequence"/>
</dbReference>
<feature type="region of interest" description="Disordered" evidence="1">
    <location>
        <begin position="178"/>
        <end position="198"/>
    </location>
</feature>
<name>A0ABQ4BDN8_9ACTN</name>
<reference evidence="3 4" key="1">
    <citation type="submission" date="2021-01" db="EMBL/GenBank/DDBJ databases">
        <title>Whole genome shotgun sequence of Actinoplanes palleronii NBRC 14916.</title>
        <authorList>
            <person name="Komaki H."/>
            <person name="Tamura T."/>
        </authorList>
    </citation>
    <scope>NUCLEOTIDE SEQUENCE [LARGE SCALE GENOMIC DNA]</scope>
    <source>
        <strain evidence="3 4">NBRC 14916</strain>
    </source>
</reference>
<evidence type="ECO:0000313" key="3">
    <source>
        <dbReference type="EMBL" id="GIE68797.1"/>
    </source>
</evidence>
<dbReference type="InterPro" id="IPR045351">
    <property type="entry name" value="DUF6531"/>
</dbReference>
<keyword evidence="4" id="KW-1185">Reference proteome</keyword>
<sequence length="198" mass="20893">MGTSSAQPDDLDDFVRDSRAVDDELRTRSTQLRSAYGEFQDGNQWGHLDATSLLTAFGTYIDLNEGDAKWVAQIAAAFRAAGGDGDLARLPDAAIAASLRAAGLGGGRASVTFDDPIAYGFPPTSGFADDPVNTASGNFVHQAVDHRVYNSRSSTVGAFGPGWSARAGARVATCRRPSRSIAAPGTSWRTTSPRRPGW</sequence>
<proteinExistence type="predicted"/>
<accession>A0ABQ4BDN8</accession>